<dbReference type="InterPro" id="IPR038765">
    <property type="entry name" value="Papain-like_cys_pep_sf"/>
</dbReference>
<evidence type="ECO:0000313" key="5">
    <source>
        <dbReference type="Proteomes" id="UP000263012"/>
    </source>
</evidence>
<accession>A0A343THB2</accession>
<dbReference type="KEGG" id="hdf:AArcSl_0841"/>
<feature type="domain" description="Transglutaminase-like" evidence="3">
    <location>
        <begin position="458"/>
        <end position="528"/>
    </location>
</feature>
<feature type="compositionally biased region" description="Acidic residues" evidence="1">
    <location>
        <begin position="562"/>
        <end position="599"/>
    </location>
</feature>
<feature type="region of interest" description="Disordered" evidence="1">
    <location>
        <begin position="542"/>
        <end position="611"/>
    </location>
</feature>
<reference evidence="5" key="1">
    <citation type="submission" date="2017-11" db="EMBL/GenBank/DDBJ databases">
        <title>Phenotypic and genomic properties of facultatively anaerobic sulfur-reducing natronoarchaea from hypersaline soda lakes.</title>
        <authorList>
            <person name="Sorokin D.Y."/>
            <person name="Kublanov I.V."/>
            <person name="Roman P."/>
            <person name="Sinninghe Damste J.S."/>
            <person name="Golyshin P.N."/>
            <person name="Rojo D."/>
            <person name="Ciordia S."/>
            <person name="Mena M.D.C."/>
            <person name="Ferrer M."/>
            <person name="Messina E."/>
            <person name="Smedile F."/>
            <person name="La Spada G."/>
            <person name="La Cono V."/>
            <person name="Yakimov M.M."/>
        </authorList>
    </citation>
    <scope>NUCLEOTIDE SEQUENCE [LARGE SCALE GENOMIC DNA]</scope>
    <source>
        <strain evidence="5">AArc-Sl</strain>
    </source>
</reference>
<gene>
    <name evidence="4" type="ORF">AArcSl_0841</name>
</gene>
<dbReference type="RefSeq" id="WP_245883359.1">
    <property type="nucleotide sequence ID" value="NZ_CP025066.1"/>
</dbReference>
<feature type="transmembrane region" description="Helical" evidence="2">
    <location>
        <begin position="84"/>
        <end position="104"/>
    </location>
</feature>
<dbReference type="SMART" id="SM00460">
    <property type="entry name" value="TGc"/>
    <property type="match status" value="1"/>
</dbReference>
<dbReference type="Pfam" id="PF13559">
    <property type="entry name" value="DUF4129"/>
    <property type="match status" value="1"/>
</dbReference>
<keyword evidence="2" id="KW-0812">Transmembrane</keyword>
<dbReference type="PANTHER" id="PTHR42736">
    <property type="entry name" value="PROTEIN-GLUTAMINE GAMMA-GLUTAMYLTRANSFERASE"/>
    <property type="match status" value="1"/>
</dbReference>
<evidence type="ECO:0000256" key="1">
    <source>
        <dbReference type="SAM" id="MobiDB-lite"/>
    </source>
</evidence>
<dbReference type="GO" id="GO:0008233">
    <property type="term" value="F:peptidase activity"/>
    <property type="evidence" value="ECO:0007669"/>
    <property type="project" value="UniProtKB-KW"/>
</dbReference>
<dbReference type="SUPFAM" id="SSF54001">
    <property type="entry name" value="Cysteine proteinases"/>
    <property type="match status" value="1"/>
</dbReference>
<dbReference type="Pfam" id="PF01841">
    <property type="entry name" value="Transglut_core"/>
    <property type="match status" value="1"/>
</dbReference>
<protein>
    <submittedName>
        <fullName evidence="4">Transglutaminase-like enzyme, predicted cysteine protease</fullName>
    </submittedName>
</protein>
<dbReference type="Proteomes" id="UP000263012">
    <property type="component" value="Chromosome"/>
</dbReference>
<keyword evidence="2" id="KW-0472">Membrane</keyword>
<dbReference type="GO" id="GO:0006508">
    <property type="term" value="P:proteolysis"/>
    <property type="evidence" value="ECO:0007669"/>
    <property type="project" value="UniProtKB-KW"/>
</dbReference>
<dbReference type="InterPro" id="IPR052901">
    <property type="entry name" value="Bact_TGase-like"/>
</dbReference>
<feature type="transmembrane region" description="Helical" evidence="2">
    <location>
        <begin position="138"/>
        <end position="156"/>
    </location>
</feature>
<keyword evidence="2" id="KW-1133">Transmembrane helix</keyword>
<organism evidence="4 5">
    <name type="scientific">Halalkaliarchaeum desulfuricum</name>
    <dbReference type="NCBI Taxonomy" id="2055893"/>
    <lineage>
        <taxon>Archaea</taxon>
        <taxon>Methanobacteriati</taxon>
        <taxon>Methanobacteriota</taxon>
        <taxon>Stenosarchaea group</taxon>
        <taxon>Halobacteria</taxon>
        <taxon>Halobacteriales</taxon>
        <taxon>Haloferacaceae</taxon>
        <taxon>Halalkaliarchaeum</taxon>
    </lineage>
</organism>
<keyword evidence="4" id="KW-0378">Hydrolase</keyword>
<dbReference type="EMBL" id="CP025066">
    <property type="protein sequence ID" value="AUX08484.1"/>
    <property type="molecule type" value="Genomic_DNA"/>
</dbReference>
<dbReference type="Gene3D" id="3.10.620.30">
    <property type="match status" value="1"/>
</dbReference>
<keyword evidence="5" id="KW-1185">Reference proteome</keyword>
<dbReference type="InterPro" id="IPR002931">
    <property type="entry name" value="Transglutaminase-like"/>
</dbReference>
<dbReference type="InterPro" id="IPR025403">
    <property type="entry name" value="TgpA-like_C"/>
</dbReference>
<dbReference type="PANTHER" id="PTHR42736:SF1">
    <property type="entry name" value="PROTEIN-GLUTAMINE GAMMA-GLUTAMYLTRANSFERASE"/>
    <property type="match status" value="1"/>
</dbReference>
<keyword evidence="4" id="KW-0645">Protease</keyword>
<evidence type="ECO:0000313" key="4">
    <source>
        <dbReference type="EMBL" id="AUX08484.1"/>
    </source>
</evidence>
<feature type="transmembrane region" description="Helical" evidence="2">
    <location>
        <begin position="59"/>
        <end position="77"/>
    </location>
</feature>
<feature type="transmembrane region" description="Helical" evidence="2">
    <location>
        <begin position="168"/>
        <end position="196"/>
    </location>
</feature>
<proteinExistence type="predicted"/>
<evidence type="ECO:0000259" key="3">
    <source>
        <dbReference type="SMART" id="SM00460"/>
    </source>
</evidence>
<sequence>MKSPIADLVRRVRRRLARAVDVVFDPQPFSVEPPLVGVLVVLSAALWEFYGVVDVVGGVGQFALTVAVTIVLAVGAARTISPRAGMWIGSGLLAVGSAVYLLAVPASQRALFTLPQLVFDTVSLLSGLSVLRLAEPTAWVLSMAPVPTFLAVYAGLRGRYTLALVAPGGALGFFVLTGDAGTAVTLVGALGVALALGLDTLSVPGGVDTHRRTLGAVLLAMLLVTSTLTVVPGGAAGPFVMDRGTSGLESTLSADEEELAIVGSVRLSQEVRFTVESDEPAQWRTGIYDEYTGDGWARTGETTLYDGEIDGPPGSSERITQLVTARTEMGVFPAAAQPVAIEGPAAQNAQVTELGSVHPSVTIMDGETVRIESERLRSEPDELRNASTEYPEEIEARYTDLPESTPDRVGDLTADVIDEADADNPYDAAVAIERYLEENKQYSLTVERPSGDVADAFLFEMDAGYCTYYATTMTAMLRSQDVPARFVTGYTTGERIGENEWAVRGQNAHAWVEVYVPEHGWVEFDPTPSDPRDSVRDARLVEARQGGVEGVDVEGSGPGEWTPDDDIDDETDDPVDTDPEDDPEVDDVLDPDAADDPADAGDVQPVSGVDQREFEDVGAAPGLDDPGEEERTLPSRDSVGYGALLLFGFAVAIRQRGWDRRAYRAVWLRYPGRRRDPGSDVQRAFARLEYLLGRRYRPRRPTETPRTYLTAMQLRGADERIEDVYDAYERAQYSGEVSRADADAAIETVDDLVWEATPVVRRFRE</sequence>
<evidence type="ECO:0000256" key="2">
    <source>
        <dbReference type="SAM" id="Phobius"/>
    </source>
</evidence>
<dbReference type="GeneID" id="37877186"/>
<dbReference type="AlphaFoldDB" id="A0A343THB2"/>
<name>A0A343THB2_9EURY</name>
<feature type="transmembrane region" description="Helical" evidence="2">
    <location>
        <begin position="217"/>
        <end position="241"/>
    </location>
</feature>